<feature type="transmembrane region" description="Helical" evidence="1">
    <location>
        <begin position="20"/>
        <end position="39"/>
    </location>
</feature>
<keyword evidence="3" id="KW-1185">Reference proteome</keyword>
<comment type="caution">
    <text evidence="2">The sequence shown here is derived from an EMBL/GenBank/DDBJ whole genome shotgun (WGS) entry which is preliminary data.</text>
</comment>
<keyword evidence="1" id="KW-0812">Transmembrane</keyword>
<keyword evidence="1" id="KW-1133">Transmembrane helix</keyword>
<name>A0AAV5IGL8_9ROSI</name>
<organism evidence="2 3">
    <name type="scientific">Rubroshorea leprosula</name>
    <dbReference type="NCBI Taxonomy" id="152421"/>
    <lineage>
        <taxon>Eukaryota</taxon>
        <taxon>Viridiplantae</taxon>
        <taxon>Streptophyta</taxon>
        <taxon>Embryophyta</taxon>
        <taxon>Tracheophyta</taxon>
        <taxon>Spermatophyta</taxon>
        <taxon>Magnoliopsida</taxon>
        <taxon>eudicotyledons</taxon>
        <taxon>Gunneridae</taxon>
        <taxon>Pentapetalae</taxon>
        <taxon>rosids</taxon>
        <taxon>malvids</taxon>
        <taxon>Malvales</taxon>
        <taxon>Dipterocarpaceae</taxon>
        <taxon>Rubroshorea</taxon>
    </lineage>
</organism>
<dbReference type="EMBL" id="BPVZ01000012">
    <property type="protein sequence ID" value="GKU98232.1"/>
    <property type="molecule type" value="Genomic_DNA"/>
</dbReference>
<evidence type="ECO:0000313" key="2">
    <source>
        <dbReference type="EMBL" id="GKU98232.1"/>
    </source>
</evidence>
<gene>
    <name evidence="2" type="ORF">SLEP1_g11262</name>
</gene>
<reference evidence="2 3" key="1">
    <citation type="journal article" date="2021" name="Commun. Biol.">
        <title>The genome of Shorea leprosula (Dipterocarpaceae) highlights the ecological relevance of drought in aseasonal tropical rainforests.</title>
        <authorList>
            <person name="Ng K.K.S."/>
            <person name="Kobayashi M.J."/>
            <person name="Fawcett J.A."/>
            <person name="Hatakeyama M."/>
            <person name="Paape T."/>
            <person name="Ng C.H."/>
            <person name="Ang C.C."/>
            <person name="Tnah L.H."/>
            <person name="Lee C.T."/>
            <person name="Nishiyama T."/>
            <person name="Sese J."/>
            <person name="O'Brien M.J."/>
            <person name="Copetti D."/>
            <person name="Mohd Noor M.I."/>
            <person name="Ong R.C."/>
            <person name="Putra M."/>
            <person name="Sireger I.Z."/>
            <person name="Indrioko S."/>
            <person name="Kosugi Y."/>
            <person name="Izuno A."/>
            <person name="Isagi Y."/>
            <person name="Lee S.L."/>
            <person name="Shimizu K.K."/>
        </authorList>
    </citation>
    <scope>NUCLEOTIDE SEQUENCE [LARGE SCALE GENOMIC DNA]</scope>
    <source>
        <strain evidence="2">214</strain>
    </source>
</reference>
<accession>A0AAV5IGL8</accession>
<evidence type="ECO:0008006" key="4">
    <source>
        <dbReference type="Google" id="ProtNLM"/>
    </source>
</evidence>
<sequence length="87" mass="9675">MKTVCILTLGWLPFDSALTFKNILGMILAVVGMVIYNWAVEVEKQANAKALPSMKNSLTVTEEEIRLLKEGLKNIPIKDVELGESRV</sequence>
<keyword evidence="1" id="KW-0472">Membrane</keyword>
<dbReference type="AlphaFoldDB" id="A0AAV5IGL8"/>
<evidence type="ECO:0000256" key="1">
    <source>
        <dbReference type="SAM" id="Phobius"/>
    </source>
</evidence>
<protein>
    <recommendedName>
        <fullName evidence="4">Sugar phosphate transporter domain-containing protein</fullName>
    </recommendedName>
</protein>
<proteinExistence type="predicted"/>
<dbReference type="Proteomes" id="UP001054252">
    <property type="component" value="Unassembled WGS sequence"/>
</dbReference>
<evidence type="ECO:0000313" key="3">
    <source>
        <dbReference type="Proteomes" id="UP001054252"/>
    </source>
</evidence>